<organism evidence="1">
    <name type="scientific">Arundo donax</name>
    <name type="common">Giant reed</name>
    <name type="synonym">Donax arundinaceus</name>
    <dbReference type="NCBI Taxonomy" id="35708"/>
    <lineage>
        <taxon>Eukaryota</taxon>
        <taxon>Viridiplantae</taxon>
        <taxon>Streptophyta</taxon>
        <taxon>Embryophyta</taxon>
        <taxon>Tracheophyta</taxon>
        <taxon>Spermatophyta</taxon>
        <taxon>Magnoliopsida</taxon>
        <taxon>Liliopsida</taxon>
        <taxon>Poales</taxon>
        <taxon>Poaceae</taxon>
        <taxon>PACMAD clade</taxon>
        <taxon>Arundinoideae</taxon>
        <taxon>Arundineae</taxon>
        <taxon>Arundo</taxon>
    </lineage>
</organism>
<reference evidence="1" key="2">
    <citation type="journal article" date="2015" name="Data Brief">
        <title>Shoot transcriptome of the giant reed, Arundo donax.</title>
        <authorList>
            <person name="Barrero R.A."/>
            <person name="Guerrero F.D."/>
            <person name="Moolhuijzen P."/>
            <person name="Goolsby J.A."/>
            <person name="Tidwell J."/>
            <person name="Bellgard S.E."/>
            <person name="Bellgard M.I."/>
        </authorList>
    </citation>
    <scope>NUCLEOTIDE SEQUENCE</scope>
    <source>
        <tissue evidence="1">Shoot tissue taken approximately 20 cm above the soil surface</tissue>
    </source>
</reference>
<reference evidence="1" key="1">
    <citation type="submission" date="2014-09" db="EMBL/GenBank/DDBJ databases">
        <authorList>
            <person name="Magalhaes I.L.F."/>
            <person name="Oliveira U."/>
            <person name="Santos F.R."/>
            <person name="Vidigal T.H.D.A."/>
            <person name="Brescovit A.D."/>
            <person name="Santos A.J."/>
        </authorList>
    </citation>
    <scope>NUCLEOTIDE SEQUENCE</scope>
    <source>
        <tissue evidence="1">Shoot tissue taken approximately 20 cm above the soil surface</tissue>
    </source>
</reference>
<protein>
    <submittedName>
        <fullName evidence="1">Uncharacterized protein</fullName>
    </submittedName>
</protein>
<evidence type="ECO:0000313" key="1">
    <source>
        <dbReference type="EMBL" id="JAD59298.1"/>
    </source>
</evidence>
<dbReference type="AlphaFoldDB" id="A0A0A9BAV0"/>
<proteinExistence type="predicted"/>
<sequence length="18" mass="2039">MVRMVAGEMSSPIFLSRQ</sequence>
<name>A0A0A9BAV0_ARUDO</name>
<accession>A0A0A9BAV0</accession>
<dbReference type="EMBL" id="GBRH01238597">
    <property type="protein sequence ID" value="JAD59298.1"/>
    <property type="molecule type" value="Transcribed_RNA"/>
</dbReference>